<evidence type="ECO:0000313" key="2">
    <source>
        <dbReference type="EMBL" id="CBJ27486.1"/>
    </source>
</evidence>
<feature type="domain" description="EF-hand" evidence="1">
    <location>
        <begin position="396"/>
        <end position="431"/>
    </location>
</feature>
<dbReference type="EMBL" id="FN648960">
    <property type="protein sequence ID" value="CBJ27486.1"/>
    <property type="molecule type" value="Genomic_DNA"/>
</dbReference>
<dbReference type="Proteomes" id="UP000002630">
    <property type="component" value="Linkage Group LG04"/>
</dbReference>
<dbReference type="InterPro" id="IPR002048">
    <property type="entry name" value="EF_hand_dom"/>
</dbReference>
<dbReference type="InParanoid" id="D7G691"/>
<dbReference type="InterPro" id="IPR055325">
    <property type="entry name" value="CF161"/>
</dbReference>
<dbReference type="GO" id="GO:0060271">
    <property type="term" value="P:cilium assembly"/>
    <property type="evidence" value="ECO:0007669"/>
    <property type="project" value="TreeGrafter"/>
</dbReference>
<dbReference type="GO" id="GO:0005509">
    <property type="term" value="F:calcium ion binding"/>
    <property type="evidence" value="ECO:0007669"/>
    <property type="project" value="InterPro"/>
</dbReference>
<dbReference type="PANTHER" id="PTHR24274">
    <property type="entry name" value="CILIA- AND FLAGELLA-ASSOCIATED PROTEIN 161"/>
    <property type="match status" value="1"/>
</dbReference>
<dbReference type="STRING" id="2880.D7G691"/>
<dbReference type="Gene3D" id="2.80.10.50">
    <property type="match status" value="1"/>
</dbReference>
<dbReference type="SUPFAM" id="SSF47473">
    <property type="entry name" value="EF-hand"/>
    <property type="match status" value="1"/>
</dbReference>
<dbReference type="AlphaFoldDB" id="D7G691"/>
<dbReference type="Gene3D" id="1.10.238.10">
    <property type="entry name" value="EF-hand"/>
    <property type="match status" value="2"/>
</dbReference>
<dbReference type="OMA" id="TYPKDEY"/>
<sequence length="541" mass="59093">MQFTPQQMAGAQRYGSQTRIGNWYEDERLAEGRFKAFTDRKDRKLLASDYRRKKMDTCMQKVPLSYSEDKILRYGSVIQLESAEVGGILACDPFEEISLGSQTYLATVCPCPPQSPSPARMAFKVVAVNDPRLKDMATQVQMHKEMRDKLPDVEGQPVGYGDLFHLVGDPGLRVCESVNMRRPPLYLTSDLKTQNLSSKVSNKQAVFLRAGASSGTVWQFQKATHGKDGRVDRILGVGSPVCVDTEVVLQHRDTLMALSCERANIEPTDFGAEFEVCCDNRTTNGKCLQLLSETQGRTTAAAAAKAELRANRWMVRLGARDTANAGGGGSEEAGERRLPPEMTAENLLKKAQLVIHGRVAGIQCLRNALRSVDPAGNGKLDREDVRWCLHDFGLELDEEQSGILFDKYDRDNSGLVQIENFLSGLRVPLSDHRRNIVKEAFGGFNPNGNDKVGLDVLQHCLDAEAAGTALTGGVATPPLETLDALRAGLGVGGASRTGSVNQADFERYHEDLCVDVEDNTLFEDVVKAAWQTAAAAPAASG</sequence>
<dbReference type="GO" id="GO:0031514">
    <property type="term" value="C:motile cilium"/>
    <property type="evidence" value="ECO:0007669"/>
    <property type="project" value="TreeGrafter"/>
</dbReference>
<organism evidence="2 3">
    <name type="scientific">Ectocarpus siliculosus</name>
    <name type="common">Brown alga</name>
    <name type="synonym">Conferva siliculosa</name>
    <dbReference type="NCBI Taxonomy" id="2880"/>
    <lineage>
        <taxon>Eukaryota</taxon>
        <taxon>Sar</taxon>
        <taxon>Stramenopiles</taxon>
        <taxon>Ochrophyta</taxon>
        <taxon>PX clade</taxon>
        <taxon>Phaeophyceae</taxon>
        <taxon>Ectocarpales</taxon>
        <taxon>Ectocarpaceae</taxon>
        <taxon>Ectocarpus</taxon>
    </lineage>
</organism>
<dbReference type="eggNOG" id="KOG0032">
    <property type="taxonomic scope" value="Eukaryota"/>
</dbReference>
<dbReference type="EMBL" id="FN649729">
    <property type="protein sequence ID" value="CBJ27486.1"/>
    <property type="molecule type" value="Genomic_DNA"/>
</dbReference>
<name>D7G691_ECTSI</name>
<proteinExistence type="predicted"/>
<protein>
    <recommendedName>
        <fullName evidence="1">EF-hand domain-containing protein</fullName>
    </recommendedName>
</protein>
<evidence type="ECO:0000313" key="3">
    <source>
        <dbReference type="Proteomes" id="UP000002630"/>
    </source>
</evidence>
<feature type="domain" description="EF-hand" evidence="1">
    <location>
        <begin position="360"/>
        <end position="395"/>
    </location>
</feature>
<dbReference type="PANTHER" id="PTHR24274:SF1">
    <property type="entry name" value="CILIA- AND FLAGELLA-ASSOCIATED PROTEIN 161"/>
    <property type="match status" value="1"/>
</dbReference>
<reference evidence="2 3" key="1">
    <citation type="journal article" date="2010" name="Nature">
        <title>The Ectocarpus genome and the independent evolution of multicellularity in brown algae.</title>
        <authorList>
            <person name="Cock J.M."/>
            <person name="Sterck L."/>
            <person name="Rouze P."/>
            <person name="Scornet D."/>
            <person name="Allen A.E."/>
            <person name="Amoutzias G."/>
            <person name="Anthouard V."/>
            <person name="Artiguenave F."/>
            <person name="Aury J.M."/>
            <person name="Badger J.H."/>
            <person name="Beszteri B."/>
            <person name="Billiau K."/>
            <person name="Bonnet E."/>
            <person name="Bothwell J.H."/>
            <person name="Bowler C."/>
            <person name="Boyen C."/>
            <person name="Brownlee C."/>
            <person name="Carrano C.J."/>
            <person name="Charrier B."/>
            <person name="Cho G.Y."/>
            <person name="Coelho S.M."/>
            <person name="Collen J."/>
            <person name="Corre E."/>
            <person name="Da Silva C."/>
            <person name="Delage L."/>
            <person name="Delaroque N."/>
            <person name="Dittami S.M."/>
            <person name="Doulbeau S."/>
            <person name="Elias M."/>
            <person name="Farnham G."/>
            <person name="Gachon C.M."/>
            <person name="Gschloessl B."/>
            <person name="Heesch S."/>
            <person name="Jabbari K."/>
            <person name="Jubin C."/>
            <person name="Kawai H."/>
            <person name="Kimura K."/>
            <person name="Kloareg B."/>
            <person name="Kupper F.C."/>
            <person name="Lang D."/>
            <person name="Le Bail A."/>
            <person name="Leblanc C."/>
            <person name="Lerouge P."/>
            <person name="Lohr M."/>
            <person name="Lopez P.J."/>
            <person name="Martens C."/>
            <person name="Maumus F."/>
            <person name="Michel G."/>
            <person name="Miranda-Saavedra D."/>
            <person name="Morales J."/>
            <person name="Moreau H."/>
            <person name="Motomura T."/>
            <person name="Nagasato C."/>
            <person name="Napoli C.A."/>
            <person name="Nelson D.R."/>
            <person name="Nyvall-Collen P."/>
            <person name="Peters A.F."/>
            <person name="Pommier C."/>
            <person name="Potin P."/>
            <person name="Poulain J."/>
            <person name="Quesneville H."/>
            <person name="Read B."/>
            <person name="Rensing S.A."/>
            <person name="Ritter A."/>
            <person name="Rousvoal S."/>
            <person name="Samanta M."/>
            <person name="Samson G."/>
            <person name="Schroeder D.C."/>
            <person name="Segurens B."/>
            <person name="Strittmatter M."/>
            <person name="Tonon T."/>
            <person name="Tregear J.W."/>
            <person name="Valentin K."/>
            <person name="von Dassow P."/>
            <person name="Yamagishi T."/>
            <person name="Van de Peer Y."/>
            <person name="Wincker P."/>
        </authorList>
    </citation>
    <scope>NUCLEOTIDE SEQUENCE [LARGE SCALE GENOMIC DNA]</scope>
    <source>
        <strain evidence="3">Ec32 / CCAP1310/4</strain>
    </source>
</reference>
<dbReference type="OrthoDB" id="444540at2759"/>
<evidence type="ECO:0000259" key="1">
    <source>
        <dbReference type="PROSITE" id="PS50222"/>
    </source>
</evidence>
<gene>
    <name evidence="2" type="ORF">Esi_0073_0044</name>
</gene>
<accession>D7G691</accession>
<dbReference type="InterPro" id="IPR011992">
    <property type="entry name" value="EF-hand-dom_pair"/>
</dbReference>
<dbReference type="PROSITE" id="PS50222">
    <property type="entry name" value="EF_HAND_2"/>
    <property type="match status" value="2"/>
</dbReference>
<keyword evidence="3" id="KW-1185">Reference proteome</keyword>